<dbReference type="RefSeq" id="WP_014829280.1">
    <property type="nucleotide sequence ID" value="NC_018068.1"/>
</dbReference>
<name>I4DBX2_DESAJ</name>
<dbReference type="HOGENOM" id="CLU_1223124_0_0_9"/>
<feature type="compositionally biased region" description="Low complexity" evidence="1">
    <location>
        <begin position="84"/>
        <end position="114"/>
    </location>
</feature>
<keyword evidence="3" id="KW-1185">Reference proteome</keyword>
<feature type="compositionally biased region" description="Polar residues" evidence="1">
    <location>
        <begin position="115"/>
        <end position="126"/>
    </location>
</feature>
<evidence type="ECO:0000256" key="1">
    <source>
        <dbReference type="SAM" id="MobiDB-lite"/>
    </source>
</evidence>
<dbReference type="OrthoDB" id="1795746at2"/>
<reference evidence="2 3" key="1">
    <citation type="journal article" date="2012" name="J. Bacteriol.">
        <title>Complete genome sequences of Desulfosporosinus orientis DSM765T, Desulfosporosinus youngiae DSM17734T, Desulfosporosinus meridiei DSM13257T, and Desulfosporosinus acidiphilus DSM22704T.</title>
        <authorList>
            <person name="Pester M."/>
            <person name="Brambilla E."/>
            <person name="Alazard D."/>
            <person name="Rattei T."/>
            <person name="Weinmaier T."/>
            <person name="Han J."/>
            <person name="Lucas S."/>
            <person name="Lapidus A."/>
            <person name="Cheng J.F."/>
            <person name="Goodwin L."/>
            <person name="Pitluck S."/>
            <person name="Peters L."/>
            <person name="Ovchinnikova G."/>
            <person name="Teshima H."/>
            <person name="Detter J.C."/>
            <person name="Han C.S."/>
            <person name="Tapia R."/>
            <person name="Land M.L."/>
            <person name="Hauser L."/>
            <person name="Kyrpides N.C."/>
            <person name="Ivanova N.N."/>
            <person name="Pagani I."/>
            <person name="Huntmann M."/>
            <person name="Wei C.L."/>
            <person name="Davenport K.W."/>
            <person name="Daligault H."/>
            <person name="Chain P.S."/>
            <person name="Chen A."/>
            <person name="Mavromatis K."/>
            <person name="Markowitz V."/>
            <person name="Szeto E."/>
            <person name="Mikhailova N."/>
            <person name="Pati A."/>
            <person name="Wagner M."/>
            <person name="Woyke T."/>
            <person name="Ollivier B."/>
            <person name="Klenk H.P."/>
            <person name="Spring S."/>
            <person name="Loy A."/>
        </authorList>
    </citation>
    <scope>NUCLEOTIDE SEQUENCE [LARGE SCALE GENOMIC DNA]</scope>
    <source>
        <strain evidence="3">DSM 22704 / JCM 16185 / SJ4</strain>
    </source>
</reference>
<dbReference type="AlphaFoldDB" id="I4DBX2"/>
<gene>
    <name evidence="2" type="ordered locus">Desaci_4453</name>
</gene>
<sequence>MRKMNYLVGGIALSMGVIVGILGMSMVTNSSSAASFISKLRGQENVQTVSGSVNGPTQVPLTAKTGTDNALNNNVSGSSALGTDSNSSPDSTSSSDSSSSSSSGSISGGQPNNSTSAGQNGDAQSIAKGNSVTDALKEQIIADYKQDIGTFFDAWKSVDIDTFRLKLAKAYTGEIFEKHARRAEEYLVQGIGLDVTSINFDRVDVESADNNTATLRVDYRYTAKDYNITEGVPVGEEHEQNVHVRVNLMKMNSHWMITGESSLTN</sequence>
<feature type="compositionally biased region" description="Polar residues" evidence="1">
    <location>
        <begin position="48"/>
        <end position="83"/>
    </location>
</feature>
<evidence type="ECO:0000313" key="2">
    <source>
        <dbReference type="EMBL" id="AFM43296.1"/>
    </source>
</evidence>
<proteinExistence type="predicted"/>
<dbReference type="eggNOG" id="ENOG5031SJY">
    <property type="taxonomic scope" value="Bacteria"/>
</dbReference>
<organism evidence="2 3">
    <name type="scientific">Desulfosporosinus acidiphilus (strain DSM 22704 / JCM 16185 / SJ4)</name>
    <dbReference type="NCBI Taxonomy" id="646529"/>
    <lineage>
        <taxon>Bacteria</taxon>
        <taxon>Bacillati</taxon>
        <taxon>Bacillota</taxon>
        <taxon>Clostridia</taxon>
        <taxon>Eubacteriales</taxon>
        <taxon>Desulfitobacteriaceae</taxon>
        <taxon>Desulfosporosinus</taxon>
    </lineage>
</organism>
<protein>
    <submittedName>
        <fullName evidence="2">Uncharacterized protein</fullName>
    </submittedName>
</protein>
<feature type="region of interest" description="Disordered" evidence="1">
    <location>
        <begin position="48"/>
        <end position="126"/>
    </location>
</feature>
<dbReference type="KEGG" id="dai:Desaci_4453"/>
<evidence type="ECO:0000313" key="3">
    <source>
        <dbReference type="Proteomes" id="UP000002892"/>
    </source>
</evidence>
<dbReference type="Proteomes" id="UP000002892">
    <property type="component" value="Chromosome"/>
</dbReference>
<dbReference type="EMBL" id="CP003639">
    <property type="protein sequence ID" value="AFM43296.1"/>
    <property type="molecule type" value="Genomic_DNA"/>
</dbReference>
<accession>I4DBX2</accession>